<evidence type="ECO:0000313" key="2">
    <source>
        <dbReference type="EMBL" id="GJT78817.1"/>
    </source>
</evidence>
<proteinExistence type="predicted"/>
<reference evidence="2" key="1">
    <citation type="journal article" date="2022" name="Int. J. Mol. Sci.">
        <title>Draft Genome of Tanacetum Coccineum: Genomic Comparison of Closely Related Tanacetum-Family Plants.</title>
        <authorList>
            <person name="Yamashiro T."/>
            <person name="Shiraishi A."/>
            <person name="Nakayama K."/>
            <person name="Satake H."/>
        </authorList>
    </citation>
    <scope>NUCLEOTIDE SEQUENCE</scope>
</reference>
<keyword evidence="1" id="KW-0175">Coiled coil</keyword>
<reference evidence="2" key="2">
    <citation type="submission" date="2022-01" db="EMBL/GenBank/DDBJ databases">
        <authorList>
            <person name="Yamashiro T."/>
            <person name="Shiraishi A."/>
            <person name="Satake H."/>
            <person name="Nakayama K."/>
        </authorList>
    </citation>
    <scope>NUCLEOTIDE SEQUENCE</scope>
</reference>
<accession>A0ABQ5GVA8</accession>
<feature type="coiled-coil region" evidence="1">
    <location>
        <begin position="103"/>
        <end position="170"/>
    </location>
</feature>
<gene>
    <name evidence="2" type="ORF">Tco_1045542</name>
</gene>
<dbReference type="Proteomes" id="UP001151760">
    <property type="component" value="Unassembled WGS sequence"/>
</dbReference>
<evidence type="ECO:0000256" key="1">
    <source>
        <dbReference type="SAM" id="Coils"/>
    </source>
</evidence>
<evidence type="ECO:0000313" key="3">
    <source>
        <dbReference type="Proteomes" id="UP001151760"/>
    </source>
</evidence>
<keyword evidence="3" id="KW-1185">Reference proteome</keyword>
<comment type="caution">
    <text evidence="2">The sequence shown here is derived from an EMBL/GenBank/DDBJ whole genome shotgun (WGS) entry which is preliminary data.</text>
</comment>
<protein>
    <submittedName>
        <fullName evidence="2">Uncharacterized protein</fullName>
    </submittedName>
</protein>
<sequence length="281" mass="31723">MVDEFAPPKFLASVRGMEHDQLFTEFNVRAAHQISLSAEVRMRAEYNIKEGRRLKSVVEEGDILLKARDEEIGSLKAQLLLKEVEAAEAIRLRAAASKFEAVEKSLQGEVEVLKEHNTTLEKEKNELDVKVVDLAASVKVHELEVSSAILQEKVSTYENFLEQLEKFQDEQIKVVNDKFNKLYTDFIEMTLHLEERLYPHLLNTIVVRRWLLTYGMELAVTKCLNSPEYLSALGAAISKAIENGMQDGLAAGITHGKEGWVLADVAAYNPSTEVDYVFALR</sequence>
<organism evidence="2 3">
    <name type="scientific">Tanacetum coccineum</name>
    <dbReference type="NCBI Taxonomy" id="301880"/>
    <lineage>
        <taxon>Eukaryota</taxon>
        <taxon>Viridiplantae</taxon>
        <taxon>Streptophyta</taxon>
        <taxon>Embryophyta</taxon>
        <taxon>Tracheophyta</taxon>
        <taxon>Spermatophyta</taxon>
        <taxon>Magnoliopsida</taxon>
        <taxon>eudicotyledons</taxon>
        <taxon>Gunneridae</taxon>
        <taxon>Pentapetalae</taxon>
        <taxon>asterids</taxon>
        <taxon>campanulids</taxon>
        <taxon>Asterales</taxon>
        <taxon>Asteraceae</taxon>
        <taxon>Asteroideae</taxon>
        <taxon>Anthemideae</taxon>
        <taxon>Anthemidinae</taxon>
        <taxon>Tanacetum</taxon>
    </lineage>
</organism>
<dbReference type="EMBL" id="BQNB010018837">
    <property type="protein sequence ID" value="GJT78817.1"/>
    <property type="molecule type" value="Genomic_DNA"/>
</dbReference>
<name>A0ABQ5GVA8_9ASTR</name>